<evidence type="ECO:0000256" key="1">
    <source>
        <dbReference type="SAM" id="Phobius"/>
    </source>
</evidence>
<dbReference type="AlphaFoldDB" id="A0A5N5V6W1"/>
<organism evidence="2 3">
    <name type="scientific">Mycolicibacterium phlei DSM 43239 = CCUG 21000</name>
    <dbReference type="NCBI Taxonomy" id="1226750"/>
    <lineage>
        <taxon>Bacteria</taxon>
        <taxon>Bacillati</taxon>
        <taxon>Actinomycetota</taxon>
        <taxon>Actinomycetes</taxon>
        <taxon>Mycobacteriales</taxon>
        <taxon>Mycobacteriaceae</taxon>
        <taxon>Mycolicibacterium</taxon>
    </lineage>
</organism>
<accession>A0A5N5V6W1</accession>
<feature type="transmembrane region" description="Helical" evidence="1">
    <location>
        <begin position="12"/>
        <end position="34"/>
    </location>
</feature>
<evidence type="ECO:0000313" key="2">
    <source>
        <dbReference type="EMBL" id="KAB7757556.1"/>
    </source>
</evidence>
<keyword evidence="1" id="KW-0472">Membrane</keyword>
<evidence type="ECO:0000313" key="3">
    <source>
        <dbReference type="Proteomes" id="UP000325690"/>
    </source>
</evidence>
<reference evidence="2 3" key="1">
    <citation type="submission" date="2012-10" db="EMBL/GenBank/DDBJ databases">
        <title>The draft sequence of the Mycobacterium pheli genome.</title>
        <authorList>
            <person name="Pettersson B.M.F."/>
            <person name="Das S."/>
            <person name="Dasgupta S."/>
            <person name="Bhattacharya A."/>
            <person name="Kirsebom L.A."/>
        </authorList>
    </citation>
    <scope>NUCLEOTIDE SEQUENCE [LARGE SCALE GENOMIC DNA]</scope>
    <source>
        <strain evidence="2 3">CCUG 21000</strain>
    </source>
</reference>
<proteinExistence type="predicted"/>
<keyword evidence="3" id="KW-1185">Reference proteome</keyword>
<keyword evidence="1" id="KW-1133">Transmembrane helix</keyword>
<name>A0A5N5V6W1_MYCPH</name>
<dbReference type="RefSeq" id="WP_003886213.1">
    <property type="nucleotide sequence ID" value="NZ_ANBO01000003.1"/>
</dbReference>
<protein>
    <submittedName>
        <fullName evidence="2">Membrane protein</fullName>
    </submittedName>
</protein>
<dbReference type="Proteomes" id="UP000325690">
    <property type="component" value="Unassembled WGS sequence"/>
</dbReference>
<comment type="caution">
    <text evidence="2">The sequence shown here is derived from an EMBL/GenBank/DDBJ whole genome shotgun (WGS) entry which is preliminary data.</text>
</comment>
<keyword evidence="1" id="KW-0812">Transmembrane</keyword>
<sequence>MYDDDEEPRRFNLLTVISLIIAIVALGVAGWSLYKTQNSKPSYEPAQIADAKSKVCTAADVVRRGISINTNLAPAGGPQDVTGAQAVAANARISLYDGGQYLLARLDPATPAQLADKVREFAETLLDIGANATAGVPNDDPAQAKRLTDADAANNAITELCK</sequence>
<gene>
    <name evidence="2" type="ORF">MPHL21000_07150</name>
</gene>
<dbReference type="EMBL" id="ANBP01000007">
    <property type="protein sequence ID" value="KAB7757556.1"/>
    <property type="molecule type" value="Genomic_DNA"/>
</dbReference>
<dbReference type="GeneID" id="74303085"/>